<evidence type="ECO:0000313" key="3">
    <source>
        <dbReference type="Proteomes" id="UP000005240"/>
    </source>
</evidence>
<proteinExistence type="predicted"/>
<dbReference type="EMBL" id="ADAS02000050">
    <property type="protein sequence ID" value="OAV93518.1"/>
    <property type="molecule type" value="Genomic_DNA"/>
</dbReference>
<evidence type="ECO:0000313" key="1">
    <source>
        <dbReference type="EMBL" id="OAV93518.1"/>
    </source>
</evidence>
<gene>
    <name evidence="1" type="ORF">PTTG_27303</name>
</gene>
<dbReference type="EnsemblFungi" id="PTTG_27303-t43_1">
    <property type="protein sequence ID" value="PTTG_27303-t43_1-p1"/>
    <property type="gene ID" value="PTTG_27303"/>
</dbReference>
<dbReference type="VEuPathDB" id="FungiDB:PTTG_27303"/>
<keyword evidence="3" id="KW-1185">Reference proteome</keyword>
<dbReference type="Proteomes" id="UP000005240">
    <property type="component" value="Unassembled WGS sequence"/>
</dbReference>
<dbReference type="AlphaFoldDB" id="A0A180GM23"/>
<name>A0A180GM23_PUCT1</name>
<reference evidence="1" key="1">
    <citation type="submission" date="2009-11" db="EMBL/GenBank/DDBJ databases">
        <authorList>
            <consortium name="The Broad Institute Genome Sequencing Platform"/>
            <person name="Ward D."/>
            <person name="Feldgarden M."/>
            <person name="Earl A."/>
            <person name="Young S.K."/>
            <person name="Zeng Q."/>
            <person name="Koehrsen M."/>
            <person name="Alvarado L."/>
            <person name="Berlin A."/>
            <person name="Bochicchio J."/>
            <person name="Borenstein D."/>
            <person name="Chapman S.B."/>
            <person name="Chen Z."/>
            <person name="Engels R."/>
            <person name="Freedman E."/>
            <person name="Gellesch M."/>
            <person name="Goldberg J."/>
            <person name="Griggs A."/>
            <person name="Gujja S."/>
            <person name="Heilman E."/>
            <person name="Heiman D."/>
            <person name="Hepburn T."/>
            <person name="Howarth C."/>
            <person name="Jen D."/>
            <person name="Larson L."/>
            <person name="Lewis B."/>
            <person name="Mehta T."/>
            <person name="Park D."/>
            <person name="Pearson M."/>
            <person name="Roberts A."/>
            <person name="Saif S."/>
            <person name="Shea T."/>
            <person name="Shenoy N."/>
            <person name="Sisk P."/>
            <person name="Stolte C."/>
            <person name="Sykes S."/>
            <person name="Thomson T."/>
            <person name="Walk T."/>
            <person name="White J."/>
            <person name="Yandava C."/>
            <person name="Izard J."/>
            <person name="Baranova O.V."/>
            <person name="Blanton J.M."/>
            <person name="Tanner A.C."/>
            <person name="Dewhirst F.E."/>
            <person name="Haas B."/>
            <person name="Nusbaum C."/>
            <person name="Birren B."/>
        </authorList>
    </citation>
    <scope>NUCLEOTIDE SEQUENCE [LARGE SCALE GENOMIC DNA]</scope>
    <source>
        <strain evidence="1">1-1 BBBD Race 1</strain>
    </source>
</reference>
<reference evidence="1" key="2">
    <citation type="submission" date="2016-05" db="EMBL/GenBank/DDBJ databases">
        <title>Comparative analysis highlights variable genome content of wheat rusts and divergence of the mating loci.</title>
        <authorList>
            <person name="Cuomo C.A."/>
            <person name="Bakkeren G."/>
            <person name="Szabo L."/>
            <person name="Khalil H."/>
            <person name="Joly D."/>
            <person name="Goldberg J."/>
            <person name="Young S."/>
            <person name="Zeng Q."/>
            <person name="Fellers J."/>
        </authorList>
    </citation>
    <scope>NUCLEOTIDE SEQUENCE [LARGE SCALE GENOMIC DNA]</scope>
    <source>
        <strain evidence="1">1-1 BBBD Race 1</strain>
    </source>
</reference>
<evidence type="ECO:0000313" key="2">
    <source>
        <dbReference type="EnsemblFungi" id="PTTG_27303-t43_1-p1"/>
    </source>
</evidence>
<reference evidence="2 3" key="3">
    <citation type="journal article" date="2017" name="G3 (Bethesda)">
        <title>Comparative analysis highlights variable genome content of wheat rusts and divergence of the mating loci.</title>
        <authorList>
            <person name="Cuomo C.A."/>
            <person name="Bakkeren G."/>
            <person name="Khalil H.B."/>
            <person name="Panwar V."/>
            <person name="Joly D."/>
            <person name="Linning R."/>
            <person name="Sakthikumar S."/>
            <person name="Song X."/>
            <person name="Adiconis X."/>
            <person name="Fan L."/>
            <person name="Goldberg J.M."/>
            <person name="Levin J.Z."/>
            <person name="Young S."/>
            <person name="Zeng Q."/>
            <person name="Anikster Y."/>
            <person name="Bruce M."/>
            <person name="Wang M."/>
            <person name="Yin C."/>
            <person name="McCallum B."/>
            <person name="Szabo L.J."/>
            <person name="Hulbert S."/>
            <person name="Chen X."/>
            <person name="Fellers J.P."/>
        </authorList>
    </citation>
    <scope>NUCLEOTIDE SEQUENCE</scope>
    <source>
        <strain evidence="3">Isolate 1-1 / race 1 (BBBD)</strain>
        <strain evidence="2">isolate 1-1 / race 1 (BBBD)</strain>
    </source>
</reference>
<organism evidence="1">
    <name type="scientific">Puccinia triticina (isolate 1-1 / race 1 (BBBD))</name>
    <name type="common">Brown leaf rust fungus</name>
    <dbReference type="NCBI Taxonomy" id="630390"/>
    <lineage>
        <taxon>Eukaryota</taxon>
        <taxon>Fungi</taxon>
        <taxon>Dikarya</taxon>
        <taxon>Basidiomycota</taxon>
        <taxon>Pucciniomycotina</taxon>
        <taxon>Pucciniomycetes</taxon>
        <taxon>Pucciniales</taxon>
        <taxon>Pucciniaceae</taxon>
        <taxon>Puccinia</taxon>
    </lineage>
</organism>
<sequence>MRPSRLCSLSYPTGTKRIVLVLFAFTCNLLIAVAQIPNSASIQPATDHINRSYSNNFSAIGNLSQELPENSRNCTIALDQNDHSIFEAVPQTNFGEKKVSDFADEQFSSSFFSGDSGEAQRKQLEKITDTLHRLRQARDNPQVLEAHQALKLYLWKEIQQAETLLETMRAWLIRIFDQKDLNPEQFKSAKELKKGLRAEEEVLWDDIWKSEEEDYRFKKKSQGFFGYFYSLSKFFFDNQYWEKQQLRQSLRKILSQLPHRILMEEERVIMQLEKVQKAGFQISWQEQRLARKISEMSQNLSLTDSEISCFIPLDVEEGNLLETIGHRTVAVRREEQVHGLEGRLKKTLKDGQLHGIDSEDQKFILNELQELIKKEKDGLGWTEEDAAWMQSLEKESKNLEKKKKGYQLHQLVATLKIKKFEQKQSRLRQIATDLQLRKAFNVLQANAHDPMSSEKLALRLKLAQKLQEYMINSPSKAPPHEELTEPDIKEIKQLARHYYRMKEQLKFPLHPDLKEVVRKQLDKEVLSPEKAAIHRLNQLKHDQRIEPSQQELLDKLEHGIMGHVVAIGPEEVRVAEEHRKRRLAVPQSDKAKEVERLLHGTPEHTYLLQQSELDKVELYNKAIHSTPLWEFRNENKPKEAIKHLLNTPSHTGQPDSDHSPHSARFLTFAERCKVLIHSQEFRIHSQEFRAHSNTSPESLEQLAFKRLHQMQVNPAGAEIHDSLASNRDTAMSTTEAKEIIKNLALKEHLVRTFRPAPEDAKLAKKLSANIKLANLNKEALGKLQHLLPDELNELGKLIPLIGEIDKNFKKSAEFFQIVGLLQKASDRIRFRQSITHNDRPINLLFHESTLEATHHSLFLKHISRIKHIYNHFEDSSRSVLAVLNVNLQATLGVEKTQAN</sequence>
<reference evidence="2" key="4">
    <citation type="submission" date="2025-05" db="UniProtKB">
        <authorList>
            <consortium name="EnsemblFungi"/>
        </authorList>
    </citation>
    <scope>IDENTIFICATION</scope>
    <source>
        <strain evidence="2">isolate 1-1 / race 1 (BBBD)</strain>
    </source>
</reference>
<dbReference type="OrthoDB" id="2497898at2759"/>
<accession>A0A180GM23</accession>
<protein>
    <submittedName>
        <fullName evidence="1 2">Uncharacterized protein</fullName>
    </submittedName>
</protein>